<comment type="similarity">
    <text evidence="3">Belongs to the dynein light intermediate chain family.</text>
</comment>
<evidence type="ECO:0000256" key="16">
    <source>
        <dbReference type="ARBA" id="ARBA00079714"/>
    </source>
</evidence>
<evidence type="ECO:0000256" key="13">
    <source>
        <dbReference type="ARBA" id="ARBA00065897"/>
    </source>
</evidence>
<evidence type="ECO:0000256" key="6">
    <source>
        <dbReference type="ARBA" id="ARBA00022574"/>
    </source>
</evidence>
<dbReference type="GO" id="GO:0045503">
    <property type="term" value="F:dynein light chain binding"/>
    <property type="evidence" value="ECO:0007669"/>
    <property type="project" value="InterPro"/>
</dbReference>
<proteinExistence type="inferred from homology"/>
<keyword evidence="5" id="KW-0597">Phosphoprotein</keyword>
<dbReference type="InterPro" id="IPR036322">
    <property type="entry name" value="WD40_repeat_dom_sf"/>
</dbReference>
<feature type="region of interest" description="Disordered" evidence="17">
    <location>
        <begin position="400"/>
        <end position="423"/>
    </location>
</feature>
<evidence type="ECO:0000256" key="12">
    <source>
        <dbReference type="ARBA" id="ARBA00058820"/>
    </source>
</evidence>
<feature type="compositionally biased region" description="Polar residues" evidence="17">
    <location>
        <begin position="279"/>
        <end position="291"/>
    </location>
</feature>
<dbReference type="Gene3D" id="2.130.10.10">
    <property type="entry name" value="YVTN repeat-like/Quinoprotein amine dehydrogenase"/>
    <property type="match status" value="2"/>
</dbReference>
<dbReference type="CTD" id="55112"/>
<dbReference type="SMART" id="SM00320">
    <property type="entry name" value="WD40"/>
    <property type="match status" value="3"/>
</dbReference>
<feature type="compositionally biased region" description="Basic and acidic residues" evidence="17">
    <location>
        <begin position="41"/>
        <end position="101"/>
    </location>
</feature>
<keyword evidence="18" id="KW-1185">Reference proteome</keyword>
<evidence type="ECO:0000256" key="10">
    <source>
        <dbReference type="ARBA" id="ARBA00023212"/>
    </source>
</evidence>
<keyword evidence="11" id="KW-0966">Cell projection</keyword>
<evidence type="ECO:0000313" key="18">
    <source>
        <dbReference type="Proteomes" id="UP000248484"/>
    </source>
</evidence>
<comment type="subcellular location">
    <subcellularLocation>
        <location evidence="1">Cell projection</location>
        <location evidence="1">Cilium</location>
    </subcellularLocation>
    <subcellularLocation>
        <location evidence="2">Cytoplasm</location>
        <location evidence="2">Cytoskeleton</location>
        <location evidence="2">Microtubule organizing center</location>
        <location evidence="2">Centrosome</location>
    </subcellularLocation>
</comment>
<dbReference type="RefSeq" id="XP_023987394.1">
    <property type="nucleotide sequence ID" value="XM_024131626.3"/>
</dbReference>
<evidence type="ECO:0000256" key="2">
    <source>
        <dbReference type="ARBA" id="ARBA00004300"/>
    </source>
</evidence>
<feature type="compositionally biased region" description="Basic and acidic residues" evidence="17">
    <location>
        <begin position="108"/>
        <end position="131"/>
    </location>
</feature>
<dbReference type="PANTHER" id="PTHR16022">
    <property type="entry name" value="WD REPEAT DOMAIN 60"/>
    <property type="match status" value="1"/>
</dbReference>
<dbReference type="GO" id="GO:0042073">
    <property type="term" value="P:intraciliary transport"/>
    <property type="evidence" value="ECO:0007669"/>
    <property type="project" value="InterPro"/>
</dbReference>
<dbReference type="GO" id="GO:0005868">
    <property type="term" value="C:cytoplasmic dynein complex"/>
    <property type="evidence" value="ECO:0007669"/>
    <property type="project" value="InterPro"/>
</dbReference>
<evidence type="ECO:0000256" key="1">
    <source>
        <dbReference type="ARBA" id="ARBA00004138"/>
    </source>
</evidence>
<accession>A0A2Y9TGM9</accession>
<evidence type="ECO:0000256" key="4">
    <source>
        <dbReference type="ARBA" id="ARBA00022490"/>
    </source>
</evidence>
<protein>
    <recommendedName>
        <fullName evidence="14">Cytoplasmic dynein 2 intermediate chain 1</fullName>
    </recommendedName>
    <alternativeName>
        <fullName evidence="16">Dynein 2 intermediate chain 1</fullName>
    </alternativeName>
    <alternativeName>
        <fullName evidence="15">WD repeat-containing protein 60</fullName>
    </alternativeName>
</protein>
<sequence>MEPGKRRTKDDTWKEDELRKHLWAAPSASPTEATRPRAGKPRRESEADRSDRKERRAGAPARDAEYRESAAERDGQAARERARGAGDTDRPRDSRRDTGRPKEKHRARGAEKPHGRGKERESGRARPEELRQVAAHPSLLGHDRDRPERRRAVSKARIAEGERRDEDSERGDEERERRYRERKLQYGDSKDNPLKYWLYKEEGERRHRKQKEPDREKKHREKSSTREKREKYSKAKSHSFSDKEGAERRKEQRHKEGFRVDEEEEQHRRGEAKVPLPGASSSQEKGTSERSQAMGLLPKGSDRGENVRQNGERRNRGASSKTDGTGSQHAENLERNNGKDKDSRRKHGREEGPSAWKLARRQGSEEALEIEKEDIDLENAGADEYAASFEADFEDYEGDFEVCDGDSDDVAHEPESGETAGQLPLARRREIQEVQKAIHAENERVGELFSKLFEKRGRTERGRGPGPAADVSPSETPACGIFLDFATASRRQKSRTQALKQKTRSTKLLRLIDLDFSFTFSLLDLPPVNEYDMYIRNFGKKNTKQAYVQYNEDNMDRDVQTEEVETQEVWTQHPGEGAAVSGGSEQSGPLDAAAVVPKVNTPRLCSFLRAACQVIAVLLEEDRVALEPIWTPRAQDCTLRFSDSSAQLNTSLPFLQNRRVSYLHASQVQRRMVVSVHGRAGKAFAPLLDGRYVLCVWDIWQPSGPQKVLICESKVTCCCFSPLKAFLLFAGTVHGSVVVWDLREDARLHRYVKLSGCFWTFRTATFSTDGVLMSVNHRSPLQAIEPIAGSVCKRQSCVLSPFSTQEEPAGLSFHVASLDESGVLNVWVVVELAKADTAGAISDLGLLPGGRIKLVHSAAIQLSDSVSHKGYEFWGSTQTLNVKFLPSDPNHFVVGTDMGLISHGTRQDVRVSPRLFRPQQQGVRPVKVNVIDFSPFGEPIFLAGCSDGSIRLHQLTAEHPLLQWDKSTHGRAVTGLQWSSTRPAVFLVQDDTSCVYIWDLLESDLGPVAKQPVSPDRLVAMTVVGEAEKTRSGFLALVLARASGDVDVQYLRREWVAPVGDELQRLRLLLRKAL</sequence>
<evidence type="ECO:0000256" key="3">
    <source>
        <dbReference type="ARBA" id="ARBA00006831"/>
    </source>
</evidence>
<feature type="compositionally biased region" description="Basic and acidic residues" evidence="17">
    <location>
        <begin position="1"/>
        <end position="20"/>
    </location>
</feature>
<dbReference type="GO" id="GO:0045504">
    <property type="term" value="F:dynein heavy chain binding"/>
    <property type="evidence" value="ECO:0007669"/>
    <property type="project" value="InterPro"/>
</dbReference>
<dbReference type="FunFam" id="2.130.10.10:FF:001197">
    <property type="entry name" value="WD repeat domain 60"/>
    <property type="match status" value="1"/>
</dbReference>
<evidence type="ECO:0000313" key="19">
    <source>
        <dbReference type="RefSeq" id="XP_023987394.1"/>
    </source>
</evidence>
<organism evidence="18 19">
    <name type="scientific">Physeter macrocephalus</name>
    <name type="common">Sperm whale</name>
    <name type="synonym">Physeter catodon</name>
    <dbReference type="NCBI Taxonomy" id="9755"/>
    <lineage>
        <taxon>Eukaryota</taxon>
        <taxon>Metazoa</taxon>
        <taxon>Chordata</taxon>
        <taxon>Craniata</taxon>
        <taxon>Vertebrata</taxon>
        <taxon>Euteleostomi</taxon>
        <taxon>Mammalia</taxon>
        <taxon>Eutheria</taxon>
        <taxon>Laurasiatheria</taxon>
        <taxon>Artiodactyla</taxon>
        <taxon>Whippomorpha</taxon>
        <taxon>Cetacea</taxon>
        <taxon>Odontoceti</taxon>
        <taxon>Physeteridae</taxon>
        <taxon>Physeter</taxon>
    </lineage>
</organism>
<evidence type="ECO:0000256" key="14">
    <source>
        <dbReference type="ARBA" id="ARBA00072501"/>
    </source>
</evidence>
<dbReference type="InParanoid" id="A0A2Y9TGM9"/>
<evidence type="ECO:0000256" key="17">
    <source>
        <dbReference type="SAM" id="MobiDB-lite"/>
    </source>
</evidence>
<keyword evidence="7" id="KW-0677">Repeat</keyword>
<evidence type="ECO:0000256" key="5">
    <source>
        <dbReference type="ARBA" id="ARBA00022553"/>
    </source>
</evidence>
<dbReference type="OrthoDB" id="2162425at2759"/>
<dbReference type="GO" id="GO:0005929">
    <property type="term" value="C:cilium"/>
    <property type="evidence" value="ECO:0007669"/>
    <property type="project" value="UniProtKB-SubCell"/>
</dbReference>
<dbReference type="PANTHER" id="PTHR16022:SF0">
    <property type="entry name" value="CYTOPLASMIC DYNEIN 2 INTERMEDIATE CHAIN 1"/>
    <property type="match status" value="1"/>
</dbReference>
<dbReference type="GO" id="GO:0005813">
    <property type="term" value="C:centrosome"/>
    <property type="evidence" value="ECO:0007669"/>
    <property type="project" value="UniProtKB-SubCell"/>
</dbReference>
<evidence type="ECO:0000256" key="7">
    <source>
        <dbReference type="ARBA" id="ARBA00022737"/>
    </source>
</evidence>
<feature type="region of interest" description="Disordered" evidence="17">
    <location>
        <begin position="456"/>
        <end position="475"/>
    </location>
</feature>
<comment type="function">
    <text evidence="12">Acts as one of several non-catalytic accessory components of the cytoplasmic dynein 2 complex (dynein-2 complex), a motor protein complex that drives the movement of cargos along microtubules within cilia and flagella in concert with the intraflagellar transport (IFT) system. DYNC2I1 plays a major role in retrograde ciliary protein trafficking in cilia and flagella. Also requires to maintain a functional transition zone.</text>
</comment>
<keyword evidence="6" id="KW-0853">WD repeat</keyword>
<feature type="compositionally biased region" description="Polar residues" evidence="17">
    <location>
        <begin position="317"/>
        <end position="330"/>
    </location>
</feature>
<dbReference type="InterPro" id="IPR015943">
    <property type="entry name" value="WD40/YVTN_repeat-like_dom_sf"/>
</dbReference>
<evidence type="ECO:0000256" key="9">
    <source>
        <dbReference type="ARBA" id="ARBA00023069"/>
    </source>
</evidence>
<keyword evidence="10" id="KW-0206">Cytoskeleton</keyword>
<dbReference type="FunCoup" id="A0A2Y9TGM9">
    <property type="interactions" value="1188"/>
</dbReference>
<dbReference type="GeneID" id="102989253"/>
<keyword evidence="9" id="KW-0969">Cilium</keyword>
<dbReference type="InterPro" id="IPR001680">
    <property type="entry name" value="WD40_rpt"/>
</dbReference>
<dbReference type="Proteomes" id="UP000248484">
    <property type="component" value="Chromosome 5"/>
</dbReference>
<keyword evidence="4" id="KW-0963">Cytoplasm</keyword>
<feature type="compositionally biased region" description="Basic and acidic residues" evidence="17">
    <location>
        <begin position="331"/>
        <end position="352"/>
    </location>
</feature>
<comment type="subunit">
    <text evidence="13">Intermediate chain of the cytoplasmic dynein complex 2, a multisubunit complex, composed at least of eleven different proteins. The cytoplasmic dynein 2 complex consists of two catalytic heavy chains (HCs) and a number of non-catalytic subunits presented by intermediate chains (ICs), light intermediate chains (LICs) and light chains (LCs). Among them, a heavy chain (DYNC2H1), two intermediate chains (DYNC2I2 and DYNC2I1), a light intermediate chain (DYNC2LI1), and a light chain (DYNLT2B) are unique to the cytoplasmic dynein complex 2, but a subset of the light chains are also shared by dynein-1 and dynein-2 complexes. Interacts with DYNC2I2; their C-terminal domains each bind a copy of the heavy chain, and their extended N-terminal regions are held together by an array of light chain dimers. Interacts with DYNLT2B. Interacts (via the N-terminal half) with DYNLT2B-DYNLT1 dimer or with DYNLT2B-DYNLT3 dimer; this interaction is crucial for retrograde trafficking of ciliary proteins.</text>
</comment>
<feature type="compositionally biased region" description="Basic and acidic residues" evidence="17">
    <location>
        <begin position="300"/>
        <end position="315"/>
    </location>
</feature>
<dbReference type="KEGG" id="pcad:102989253"/>
<dbReference type="InterPro" id="IPR042505">
    <property type="entry name" value="DYNC2I1"/>
</dbReference>
<feature type="compositionally biased region" description="Basic and acidic residues" evidence="17">
    <location>
        <begin position="141"/>
        <end position="272"/>
    </location>
</feature>
<dbReference type="SUPFAM" id="SSF50978">
    <property type="entry name" value="WD40 repeat-like"/>
    <property type="match status" value="1"/>
</dbReference>
<evidence type="ECO:0000256" key="11">
    <source>
        <dbReference type="ARBA" id="ARBA00023273"/>
    </source>
</evidence>
<name>A0A2Y9TGM9_PHYMC</name>
<feature type="region of interest" description="Disordered" evidence="17">
    <location>
        <begin position="1"/>
        <end position="367"/>
    </location>
</feature>
<gene>
    <name evidence="19" type="primary">DYNC2I1</name>
</gene>
<evidence type="ECO:0000256" key="15">
    <source>
        <dbReference type="ARBA" id="ARBA00075740"/>
    </source>
</evidence>
<dbReference type="AlphaFoldDB" id="A0A2Y9TGM9"/>
<reference evidence="19" key="1">
    <citation type="submission" date="2025-08" db="UniProtKB">
        <authorList>
            <consortium name="RefSeq"/>
        </authorList>
    </citation>
    <scope>IDENTIFICATION</scope>
    <source>
        <tissue evidence="19">Muscle</tissue>
    </source>
</reference>
<keyword evidence="8" id="KW-0970">Cilium biogenesis/degradation</keyword>
<evidence type="ECO:0000256" key="8">
    <source>
        <dbReference type="ARBA" id="ARBA00022794"/>
    </source>
</evidence>
<dbReference type="FunFam" id="2.130.10.10:FF:000979">
    <property type="entry name" value="WD repeat domain 60"/>
    <property type="match status" value="1"/>
</dbReference>